<dbReference type="EMBL" id="MU277232">
    <property type="protein sequence ID" value="KAI0058751.1"/>
    <property type="molecule type" value="Genomic_DNA"/>
</dbReference>
<dbReference type="Proteomes" id="UP000814140">
    <property type="component" value="Unassembled WGS sequence"/>
</dbReference>
<name>A0ACB8SS67_9AGAM</name>
<gene>
    <name evidence="1" type="ORF">BV25DRAFT_1196009</name>
</gene>
<evidence type="ECO:0000313" key="1">
    <source>
        <dbReference type="EMBL" id="KAI0058751.1"/>
    </source>
</evidence>
<protein>
    <submittedName>
        <fullName evidence="1">Uncharacterized protein</fullName>
    </submittedName>
</protein>
<accession>A0ACB8SS67</accession>
<organism evidence="1 2">
    <name type="scientific">Artomyces pyxidatus</name>
    <dbReference type="NCBI Taxonomy" id="48021"/>
    <lineage>
        <taxon>Eukaryota</taxon>
        <taxon>Fungi</taxon>
        <taxon>Dikarya</taxon>
        <taxon>Basidiomycota</taxon>
        <taxon>Agaricomycotina</taxon>
        <taxon>Agaricomycetes</taxon>
        <taxon>Russulales</taxon>
        <taxon>Auriscalpiaceae</taxon>
        <taxon>Artomyces</taxon>
    </lineage>
</organism>
<evidence type="ECO:0000313" key="2">
    <source>
        <dbReference type="Proteomes" id="UP000814140"/>
    </source>
</evidence>
<proteinExistence type="predicted"/>
<reference evidence="1" key="1">
    <citation type="submission" date="2021-03" db="EMBL/GenBank/DDBJ databases">
        <authorList>
            <consortium name="DOE Joint Genome Institute"/>
            <person name="Ahrendt S."/>
            <person name="Looney B.P."/>
            <person name="Miyauchi S."/>
            <person name="Morin E."/>
            <person name="Drula E."/>
            <person name="Courty P.E."/>
            <person name="Chicoki N."/>
            <person name="Fauchery L."/>
            <person name="Kohler A."/>
            <person name="Kuo A."/>
            <person name="Labutti K."/>
            <person name="Pangilinan J."/>
            <person name="Lipzen A."/>
            <person name="Riley R."/>
            <person name="Andreopoulos W."/>
            <person name="He G."/>
            <person name="Johnson J."/>
            <person name="Barry K.W."/>
            <person name="Grigoriev I.V."/>
            <person name="Nagy L."/>
            <person name="Hibbett D."/>
            <person name="Henrissat B."/>
            <person name="Matheny P.B."/>
            <person name="Labbe J."/>
            <person name="Martin F."/>
        </authorList>
    </citation>
    <scope>NUCLEOTIDE SEQUENCE</scope>
    <source>
        <strain evidence="1">HHB10654</strain>
    </source>
</reference>
<reference evidence="1" key="2">
    <citation type="journal article" date="2022" name="New Phytol.">
        <title>Evolutionary transition to the ectomycorrhizal habit in the genomes of a hyperdiverse lineage of mushroom-forming fungi.</title>
        <authorList>
            <person name="Looney B."/>
            <person name="Miyauchi S."/>
            <person name="Morin E."/>
            <person name="Drula E."/>
            <person name="Courty P.E."/>
            <person name="Kohler A."/>
            <person name="Kuo A."/>
            <person name="LaButti K."/>
            <person name="Pangilinan J."/>
            <person name="Lipzen A."/>
            <person name="Riley R."/>
            <person name="Andreopoulos W."/>
            <person name="He G."/>
            <person name="Johnson J."/>
            <person name="Nolan M."/>
            <person name="Tritt A."/>
            <person name="Barry K.W."/>
            <person name="Grigoriev I.V."/>
            <person name="Nagy L.G."/>
            <person name="Hibbett D."/>
            <person name="Henrissat B."/>
            <person name="Matheny P.B."/>
            <person name="Labbe J."/>
            <person name="Martin F.M."/>
        </authorList>
    </citation>
    <scope>NUCLEOTIDE SEQUENCE</scope>
    <source>
        <strain evidence="1">HHB10654</strain>
    </source>
</reference>
<comment type="caution">
    <text evidence="1">The sequence shown here is derived from an EMBL/GenBank/DDBJ whole genome shotgun (WGS) entry which is preliminary data.</text>
</comment>
<sequence>MESPTPFSPTSNSPESHSVLEELRDFRSKIPRDLLAKYEKPTTGRAVLQIARDWMLALLGHQLYIWRPNVWTIVAAMLLMAWSQRGISNLAHDSLHRNLFIRKSLNDWVADLFLAPPLMNTATLQRMSHTAHHHYLGTKDDPDHGVDSDTSLKHYRTGRFDHKTIASLFIYDLCDPVLFTQNAIGSLPDAPLQLAAWWTAATVIAGFLEPHPYKMLSIPFGWRFTMLFHLARCTVSYAVYVLREIIDHSGLPSSSVIEFTRTSPCCNAIQKILQPHDDNYHLLHHLLPRVPMGHLHELHEWLVANVEEYERANRHTTYFSGENALFAQELHRSNDVASKT</sequence>
<keyword evidence="2" id="KW-1185">Reference proteome</keyword>